<organism evidence="2 3">
    <name type="scientific">Stutzerimonas stutzeri (strain A1501)</name>
    <name type="common">Pseudomonas stutzeri</name>
    <dbReference type="NCBI Taxonomy" id="379731"/>
    <lineage>
        <taxon>Bacteria</taxon>
        <taxon>Pseudomonadati</taxon>
        <taxon>Pseudomonadota</taxon>
        <taxon>Gammaproteobacteria</taxon>
        <taxon>Pseudomonadales</taxon>
        <taxon>Pseudomonadaceae</taxon>
        <taxon>Stutzerimonas</taxon>
    </lineage>
</organism>
<dbReference type="AlphaFoldDB" id="A4VQ96"/>
<gene>
    <name evidence="2" type="primary">dnrP</name>
    <name evidence="2" type="ordered locus">PST_3519</name>
</gene>
<keyword evidence="1" id="KW-0472">Membrane</keyword>
<dbReference type="EMBL" id="CP000304">
    <property type="protein sequence ID" value="ABP81147.1"/>
    <property type="molecule type" value="Genomic_DNA"/>
</dbReference>
<accession>A4VQ96</accession>
<sequence>MIAIKVDGASSVSGFAGEEEHHMPKCLYCQQDNPPGDAECSNCGMPLPEHADGAPERRQRRFLWFCIALSIFCAVMIVWLPRYLF</sequence>
<protein>
    <recommendedName>
        <fullName evidence="4">DnrP protein</fullName>
    </recommendedName>
</protein>
<evidence type="ECO:0000313" key="2">
    <source>
        <dbReference type="EMBL" id="ABP81147.1"/>
    </source>
</evidence>
<evidence type="ECO:0000256" key="1">
    <source>
        <dbReference type="SAM" id="Phobius"/>
    </source>
</evidence>
<reference evidence="2 3" key="1">
    <citation type="journal article" date="2008" name="Proc. Natl. Acad. Sci. U.S.A.">
        <title>Nitrogen fixation island and rhizosphere competence traits in the genome of root-associated Pseudomonas stutzeri A1501.</title>
        <authorList>
            <person name="Yan Y."/>
            <person name="Yang J."/>
            <person name="Dou Y."/>
            <person name="Chen M."/>
            <person name="Ping S."/>
            <person name="Peng J."/>
            <person name="Lu W."/>
            <person name="Zhang W."/>
            <person name="Yao Z."/>
            <person name="Li H."/>
            <person name="Liu W."/>
            <person name="He S."/>
            <person name="Geng L."/>
            <person name="Zhang X."/>
            <person name="Yang F."/>
            <person name="Yu H."/>
            <person name="Zhan Y."/>
            <person name="Li D."/>
            <person name="Lin Z."/>
            <person name="Wang Y."/>
            <person name="Elmerich C."/>
            <person name="Lin M."/>
            <person name="Jin Q."/>
        </authorList>
    </citation>
    <scope>NUCLEOTIDE SEQUENCE [LARGE SCALE GENOMIC DNA]</scope>
    <source>
        <strain evidence="2 3">A1501</strain>
    </source>
</reference>
<dbReference type="eggNOG" id="ENOG503027N">
    <property type="taxonomic scope" value="Bacteria"/>
</dbReference>
<proteinExistence type="predicted"/>
<name>A4VQ96_STUS1</name>
<evidence type="ECO:0008006" key="4">
    <source>
        <dbReference type="Google" id="ProtNLM"/>
    </source>
</evidence>
<dbReference type="KEGG" id="psa:PST_3519"/>
<keyword evidence="1" id="KW-1133">Transmembrane helix</keyword>
<evidence type="ECO:0000313" key="3">
    <source>
        <dbReference type="Proteomes" id="UP000000233"/>
    </source>
</evidence>
<keyword evidence="1" id="KW-0812">Transmembrane</keyword>
<feature type="transmembrane region" description="Helical" evidence="1">
    <location>
        <begin position="62"/>
        <end position="80"/>
    </location>
</feature>
<dbReference type="Proteomes" id="UP000000233">
    <property type="component" value="Chromosome"/>
</dbReference>
<dbReference type="HOGENOM" id="CLU_192281_0_0_6"/>
<keyword evidence="3" id="KW-1185">Reference proteome</keyword>